<organism evidence="11 12">
    <name type="scientific">Gordonia namibiensis NBRC 108229</name>
    <dbReference type="NCBI Taxonomy" id="1208314"/>
    <lineage>
        <taxon>Bacteria</taxon>
        <taxon>Bacillati</taxon>
        <taxon>Actinomycetota</taxon>
        <taxon>Actinomycetes</taxon>
        <taxon>Mycobacteriales</taxon>
        <taxon>Gordoniaceae</taxon>
        <taxon>Gordonia</taxon>
    </lineage>
</organism>
<keyword evidence="4 8" id="KW-0249">Electron transport</keyword>
<dbReference type="Gene3D" id="3.30.70.20">
    <property type="match status" value="1"/>
</dbReference>
<keyword evidence="3 8" id="KW-0479">Metal-binding</keyword>
<comment type="cofactor">
    <cofactor evidence="1">
        <name>[3Fe-4S] cluster</name>
        <dbReference type="ChEBI" id="CHEBI:21137"/>
    </cofactor>
</comment>
<dbReference type="EMBL" id="BAHE01000025">
    <property type="protein sequence ID" value="GAC01377.1"/>
    <property type="molecule type" value="Genomic_DNA"/>
</dbReference>
<keyword evidence="6 8" id="KW-0411">Iron-sulfur</keyword>
<reference evidence="11 12" key="1">
    <citation type="submission" date="2012-08" db="EMBL/GenBank/DDBJ databases">
        <title>Whole genome shotgun sequence of Gordonia namibiensis NBRC 108229.</title>
        <authorList>
            <person name="Isaki-Nakamura S."/>
            <person name="Hosoyama A."/>
            <person name="Tsuchikane K."/>
            <person name="Katsumata H."/>
            <person name="Baba S."/>
            <person name="Yamazaki S."/>
            <person name="Fujita N."/>
        </authorList>
    </citation>
    <scope>NUCLEOTIDE SEQUENCE [LARGE SCALE GENOMIC DNA]</scope>
    <source>
        <strain evidence="11 12">NBRC 108229</strain>
    </source>
</reference>
<dbReference type="Proteomes" id="UP000035058">
    <property type="component" value="Unassembled WGS sequence"/>
</dbReference>
<dbReference type="InterPro" id="IPR051269">
    <property type="entry name" value="Fe-S_cluster_ET"/>
</dbReference>
<evidence type="ECO:0000256" key="4">
    <source>
        <dbReference type="ARBA" id="ARBA00022982"/>
    </source>
</evidence>
<evidence type="ECO:0000256" key="7">
    <source>
        <dbReference type="ARBA" id="ARBA00023291"/>
    </source>
</evidence>
<keyword evidence="5 8" id="KW-0408">Iron</keyword>
<evidence type="ECO:0000313" key="11">
    <source>
        <dbReference type="EMBL" id="GAC01377.1"/>
    </source>
</evidence>
<dbReference type="GO" id="GO:0009055">
    <property type="term" value="F:electron transfer activity"/>
    <property type="evidence" value="ECO:0007669"/>
    <property type="project" value="UniProtKB-UniRule"/>
</dbReference>
<protein>
    <recommendedName>
        <fullName evidence="8">Ferredoxin</fullName>
    </recommendedName>
</protein>
<dbReference type="AlphaFoldDB" id="K6X5M8"/>
<dbReference type="PANTHER" id="PTHR36923:SF3">
    <property type="entry name" value="FERREDOXIN"/>
    <property type="match status" value="1"/>
</dbReference>
<gene>
    <name evidence="11" type="ORF">GONAM_25_00390</name>
</gene>
<dbReference type="InterPro" id="IPR017896">
    <property type="entry name" value="4Fe4S_Fe-S-bd"/>
</dbReference>
<evidence type="ECO:0000256" key="8">
    <source>
        <dbReference type="RuleBase" id="RU368020"/>
    </source>
</evidence>
<evidence type="ECO:0000256" key="2">
    <source>
        <dbReference type="ARBA" id="ARBA00022448"/>
    </source>
</evidence>
<dbReference type="SUPFAM" id="SSF54862">
    <property type="entry name" value="4Fe-4S ferredoxins"/>
    <property type="match status" value="1"/>
</dbReference>
<proteinExistence type="predicted"/>
<evidence type="ECO:0000256" key="5">
    <source>
        <dbReference type="ARBA" id="ARBA00023004"/>
    </source>
</evidence>
<evidence type="ECO:0000256" key="6">
    <source>
        <dbReference type="ARBA" id="ARBA00023014"/>
    </source>
</evidence>
<comment type="function">
    <text evidence="8">Ferredoxins are iron-sulfur proteins that transfer electrons in a wide variety of metabolic reactions.</text>
</comment>
<evidence type="ECO:0000313" key="12">
    <source>
        <dbReference type="Proteomes" id="UP000035058"/>
    </source>
</evidence>
<dbReference type="PROSITE" id="PS51379">
    <property type="entry name" value="4FE4S_FER_2"/>
    <property type="match status" value="1"/>
</dbReference>
<keyword evidence="12" id="KW-1185">Reference proteome</keyword>
<dbReference type="PANTHER" id="PTHR36923">
    <property type="entry name" value="FERREDOXIN"/>
    <property type="match status" value="1"/>
</dbReference>
<dbReference type="PRINTS" id="PR00352">
    <property type="entry name" value="3FE4SFRDOXIN"/>
</dbReference>
<sequence>MGGSTMRVVVDHAKCGGHGRCIAVAPDLFDLDDDGVSFPLAESIGDDQESAAEEAVANCPQSAIRIE</sequence>
<name>K6X5M8_9ACTN</name>
<evidence type="ECO:0000256" key="3">
    <source>
        <dbReference type="ARBA" id="ARBA00022723"/>
    </source>
</evidence>
<evidence type="ECO:0000256" key="9">
    <source>
        <dbReference type="SAM" id="MobiDB-lite"/>
    </source>
</evidence>
<dbReference type="InterPro" id="IPR001080">
    <property type="entry name" value="3Fe4S_ferredoxin"/>
</dbReference>
<dbReference type="Pfam" id="PF13459">
    <property type="entry name" value="Fer4_15"/>
    <property type="match status" value="1"/>
</dbReference>
<accession>K6X5M8</accession>
<feature type="region of interest" description="Disordered" evidence="9">
    <location>
        <begin position="47"/>
        <end position="67"/>
    </location>
</feature>
<dbReference type="GO" id="GO:0005506">
    <property type="term" value="F:iron ion binding"/>
    <property type="evidence" value="ECO:0007669"/>
    <property type="project" value="UniProtKB-UniRule"/>
</dbReference>
<keyword evidence="2 8" id="KW-0813">Transport</keyword>
<keyword evidence="7" id="KW-0003">3Fe-4S</keyword>
<dbReference type="GO" id="GO:0051538">
    <property type="term" value="F:3 iron, 4 sulfur cluster binding"/>
    <property type="evidence" value="ECO:0007669"/>
    <property type="project" value="UniProtKB-KW"/>
</dbReference>
<evidence type="ECO:0000259" key="10">
    <source>
        <dbReference type="PROSITE" id="PS51379"/>
    </source>
</evidence>
<comment type="caution">
    <text evidence="11">The sequence shown here is derived from an EMBL/GenBank/DDBJ whole genome shotgun (WGS) entry which is preliminary data.</text>
</comment>
<dbReference type="RefSeq" id="WP_006867544.1">
    <property type="nucleotide sequence ID" value="NZ_BAHE01000025.1"/>
</dbReference>
<feature type="domain" description="4Fe-4S ferredoxin-type" evidence="10">
    <location>
        <begin position="6"/>
        <end position="34"/>
    </location>
</feature>
<evidence type="ECO:0000256" key="1">
    <source>
        <dbReference type="ARBA" id="ARBA00001927"/>
    </source>
</evidence>